<dbReference type="Proteomes" id="UP001190700">
    <property type="component" value="Unassembled WGS sequence"/>
</dbReference>
<evidence type="ECO:0000256" key="1">
    <source>
        <dbReference type="SAM" id="MobiDB-lite"/>
    </source>
</evidence>
<organism evidence="2 3">
    <name type="scientific">Cymbomonas tetramitiformis</name>
    <dbReference type="NCBI Taxonomy" id="36881"/>
    <lineage>
        <taxon>Eukaryota</taxon>
        <taxon>Viridiplantae</taxon>
        <taxon>Chlorophyta</taxon>
        <taxon>Pyramimonadophyceae</taxon>
        <taxon>Pyramimonadales</taxon>
        <taxon>Pyramimonadaceae</taxon>
        <taxon>Cymbomonas</taxon>
    </lineage>
</organism>
<proteinExistence type="predicted"/>
<feature type="region of interest" description="Disordered" evidence="1">
    <location>
        <begin position="61"/>
        <end position="81"/>
    </location>
</feature>
<accession>A0AAE0LCN7</accession>
<comment type="caution">
    <text evidence="2">The sequence shown here is derived from an EMBL/GenBank/DDBJ whole genome shotgun (WGS) entry which is preliminary data.</text>
</comment>
<protein>
    <submittedName>
        <fullName evidence="2">Uncharacterized protein</fullName>
    </submittedName>
</protein>
<dbReference type="EMBL" id="LGRX02004597">
    <property type="protein sequence ID" value="KAK3279950.1"/>
    <property type="molecule type" value="Genomic_DNA"/>
</dbReference>
<dbReference type="AlphaFoldDB" id="A0AAE0LCN7"/>
<gene>
    <name evidence="2" type="ORF">CYMTET_12183</name>
</gene>
<sequence length="112" mass="12334">MPAGYKTFTTFLAGRQRAPLMIVSPLYLVVLRELAAGHAFTFSALLLRRSTVWQSEGHLARLRSPSSGSGGGKHAPASASFNSMQRSNIVKPVGDWKPPPRNGRYLVWKGRR</sequence>
<keyword evidence="3" id="KW-1185">Reference proteome</keyword>
<evidence type="ECO:0000313" key="3">
    <source>
        <dbReference type="Proteomes" id="UP001190700"/>
    </source>
</evidence>
<reference evidence="2 3" key="1">
    <citation type="journal article" date="2015" name="Genome Biol. Evol.">
        <title>Comparative Genomics of a Bacterivorous Green Alga Reveals Evolutionary Causalities and Consequences of Phago-Mixotrophic Mode of Nutrition.</title>
        <authorList>
            <person name="Burns J.A."/>
            <person name="Paasch A."/>
            <person name="Narechania A."/>
            <person name="Kim E."/>
        </authorList>
    </citation>
    <scope>NUCLEOTIDE SEQUENCE [LARGE SCALE GENOMIC DNA]</scope>
    <source>
        <strain evidence="2 3">PLY_AMNH</strain>
    </source>
</reference>
<name>A0AAE0LCN7_9CHLO</name>
<evidence type="ECO:0000313" key="2">
    <source>
        <dbReference type="EMBL" id="KAK3279950.1"/>
    </source>
</evidence>